<dbReference type="AlphaFoldDB" id="A0A8J3WGE9"/>
<protein>
    <submittedName>
        <fullName evidence="1">Uncharacterized protein</fullName>
    </submittedName>
</protein>
<evidence type="ECO:0000313" key="2">
    <source>
        <dbReference type="Proteomes" id="UP000655044"/>
    </source>
</evidence>
<comment type="caution">
    <text evidence="1">The sequence shown here is derived from an EMBL/GenBank/DDBJ whole genome shotgun (WGS) entry which is preliminary data.</text>
</comment>
<proteinExistence type="predicted"/>
<accession>A0A8J3WGE9</accession>
<name>A0A8J3WGE9_PLARO</name>
<gene>
    <name evidence="1" type="ORF">Pro02_76620</name>
</gene>
<keyword evidence="2" id="KW-1185">Reference proteome</keyword>
<dbReference type="Proteomes" id="UP000655044">
    <property type="component" value="Unassembled WGS sequence"/>
</dbReference>
<dbReference type="EMBL" id="BOOI01000121">
    <property type="protein sequence ID" value="GIH89254.1"/>
    <property type="molecule type" value="Genomic_DNA"/>
</dbReference>
<organism evidence="1 2">
    <name type="scientific">Planobispora rosea</name>
    <dbReference type="NCBI Taxonomy" id="35762"/>
    <lineage>
        <taxon>Bacteria</taxon>
        <taxon>Bacillati</taxon>
        <taxon>Actinomycetota</taxon>
        <taxon>Actinomycetes</taxon>
        <taxon>Streptosporangiales</taxon>
        <taxon>Streptosporangiaceae</taxon>
        <taxon>Planobispora</taxon>
    </lineage>
</organism>
<sequence>MLPGATPGIGDVNMATTLSMKARQAWGAGNARRCVRLAEAVTFSGRGLVRRAVAEVDDS</sequence>
<evidence type="ECO:0000313" key="1">
    <source>
        <dbReference type="EMBL" id="GIH89254.1"/>
    </source>
</evidence>
<reference evidence="1" key="1">
    <citation type="submission" date="2021-01" db="EMBL/GenBank/DDBJ databases">
        <title>Whole genome shotgun sequence of Planobispora rosea NBRC 15558.</title>
        <authorList>
            <person name="Komaki H."/>
            <person name="Tamura T."/>
        </authorList>
    </citation>
    <scope>NUCLEOTIDE SEQUENCE</scope>
    <source>
        <strain evidence="1">NBRC 15558</strain>
    </source>
</reference>